<evidence type="ECO:0000313" key="1">
    <source>
        <dbReference type="EMBL" id="PIR41458.1"/>
    </source>
</evidence>
<accession>A0A2H0R4K2</accession>
<sequence length="180" mass="20655">MPQKLGFLLYLTYLYNIWDNIDIESGEWVSARQYLSRRLEMATPSSYTGHLFEQEVLGPCRLSWNGDYTPFRESLRLVEKGQSGDPSDPESPTMNDLHALIAIALEIEDWSELRFYTALGSPLDQWHGIDGFFVFRGKRVTIDLTINPEKDGTKADLVVHQSELDDLEGLAQKIARRFQN</sequence>
<dbReference type="AlphaFoldDB" id="A0A2H0R4K2"/>
<comment type="caution">
    <text evidence="1">The sequence shown here is derived from an EMBL/GenBank/DDBJ whole genome shotgun (WGS) entry which is preliminary data.</text>
</comment>
<gene>
    <name evidence="1" type="ORF">COV31_01120</name>
</gene>
<evidence type="ECO:0000313" key="2">
    <source>
        <dbReference type="Proteomes" id="UP000230232"/>
    </source>
</evidence>
<protein>
    <submittedName>
        <fullName evidence="1">Uncharacterized protein</fullName>
    </submittedName>
</protein>
<dbReference type="EMBL" id="PCXO01000005">
    <property type="protein sequence ID" value="PIR41458.1"/>
    <property type="molecule type" value="Genomic_DNA"/>
</dbReference>
<reference evidence="1 2" key="1">
    <citation type="submission" date="2017-09" db="EMBL/GenBank/DDBJ databases">
        <title>Depth-based differentiation of microbial function through sediment-hosted aquifers and enrichment of novel symbionts in the deep terrestrial subsurface.</title>
        <authorList>
            <person name="Probst A.J."/>
            <person name="Ladd B."/>
            <person name="Jarett J.K."/>
            <person name="Geller-Mcgrath D.E."/>
            <person name="Sieber C.M."/>
            <person name="Emerson J.B."/>
            <person name="Anantharaman K."/>
            <person name="Thomas B.C."/>
            <person name="Malmstrom R."/>
            <person name="Stieglmeier M."/>
            <person name="Klingl A."/>
            <person name="Woyke T."/>
            <person name="Ryan C.M."/>
            <person name="Banfield J.F."/>
        </authorList>
    </citation>
    <scope>NUCLEOTIDE SEQUENCE [LARGE SCALE GENOMIC DNA]</scope>
    <source>
        <strain evidence="1">CG10_big_fil_rev_8_21_14_0_10_46_23</strain>
    </source>
</reference>
<proteinExistence type="predicted"/>
<name>A0A2H0R4K2_9BACT</name>
<dbReference type="Proteomes" id="UP000230232">
    <property type="component" value="Unassembled WGS sequence"/>
</dbReference>
<organism evidence="1 2">
    <name type="scientific">Candidatus Yanofskybacteria bacterium CG10_big_fil_rev_8_21_14_0_10_46_23</name>
    <dbReference type="NCBI Taxonomy" id="1975098"/>
    <lineage>
        <taxon>Bacteria</taxon>
        <taxon>Candidatus Yanofskyibacteriota</taxon>
    </lineage>
</organism>